<accession>A0A645E5V2</accession>
<dbReference type="EMBL" id="VSSQ01043287">
    <property type="protein sequence ID" value="MPM96951.1"/>
    <property type="molecule type" value="Genomic_DNA"/>
</dbReference>
<evidence type="ECO:0000259" key="1">
    <source>
        <dbReference type="Pfam" id="PF11823"/>
    </source>
</evidence>
<protein>
    <recommendedName>
        <fullName evidence="1">Putative Se/S carrier protein-like domain-containing protein</fullName>
    </recommendedName>
</protein>
<evidence type="ECO:0000313" key="2">
    <source>
        <dbReference type="EMBL" id="MPM96951.1"/>
    </source>
</evidence>
<name>A0A645E5V2_9ZZZZ</name>
<dbReference type="Pfam" id="PF11823">
    <property type="entry name" value="Se_S_carrier"/>
    <property type="match status" value="1"/>
</dbReference>
<proteinExistence type="predicted"/>
<dbReference type="AlphaFoldDB" id="A0A645E5V2"/>
<organism evidence="2">
    <name type="scientific">bioreactor metagenome</name>
    <dbReference type="NCBI Taxonomy" id="1076179"/>
    <lineage>
        <taxon>unclassified sequences</taxon>
        <taxon>metagenomes</taxon>
        <taxon>ecological metagenomes</taxon>
    </lineage>
</organism>
<reference evidence="2" key="1">
    <citation type="submission" date="2019-08" db="EMBL/GenBank/DDBJ databases">
        <authorList>
            <person name="Kucharzyk K."/>
            <person name="Murdoch R.W."/>
            <person name="Higgins S."/>
            <person name="Loffler F."/>
        </authorList>
    </citation>
    <scope>NUCLEOTIDE SEQUENCE</scope>
</reference>
<comment type="caution">
    <text evidence="2">The sequence shown here is derived from an EMBL/GenBank/DDBJ whole genome shotgun (WGS) entry which is preliminary data.</text>
</comment>
<sequence>MAQVYLIAAFASTHDAMKAETLMTRHEIPARLIPVPPEVSAGCGLALRALIEDQAKVAAVLAEAGVTVDFYQLLRDGSKRTVERLEP</sequence>
<feature type="domain" description="Putative Se/S carrier protein-like" evidence="1">
    <location>
        <begin position="5"/>
        <end position="69"/>
    </location>
</feature>
<gene>
    <name evidence="2" type="ORF">SDC9_144121</name>
</gene>
<dbReference type="InterPro" id="IPR021778">
    <property type="entry name" value="Se/S_carrier-like"/>
</dbReference>